<dbReference type="Proteomes" id="UP000659904">
    <property type="component" value="Unassembled WGS sequence"/>
</dbReference>
<evidence type="ECO:0000256" key="1">
    <source>
        <dbReference type="SAM" id="Phobius"/>
    </source>
</evidence>
<feature type="transmembrane region" description="Helical" evidence="1">
    <location>
        <begin position="74"/>
        <end position="98"/>
    </location>
</feature>
<comment type="caution">
    <text evidence="2">The sequence shown here is derived from an EMBL/GenBank/DDBJ whole genome shotgun (WGS) entry which is preliminary data.</text>
</comment>
<keyword evidence="1" id="KW-0812">Transmembrane</keyword>
<reference evidence="2 3" key="1">
    <citation type="submission" date="2021-01" db="EMBL/GenBank/DDBJ databases">
        <title>Whole genome shotgun sequence of Catellatospora citrea NBRC 14495.</title>
        <authorList>
            <person name="Komaki H."/>
            <person name="Tamura T."/>
        </authorList>
    </citation>
    <scope>NUCLEOTIDE SEQUENCE [LARGE SCALE GENOMIC DNA]</scope>
    <source>
        <strain evidence="2 3">NBRC 14495</strain>
    </source>
</reference>
<protein>
    <submittedName>
        <fullName evidence="2">Uncharacterized protein</fullName>
    </submittedName>
</protein>
<feature type="transmembrane region" description="Helical" evidence="1">
    <location>
        <begin position="12"/>
        <end position="32"/>
    </location>
</feature>
<organism evidence="2 3">
    <name type="scientific">Catellatospora citrea</name>
    <dbReference type="NCBI Taxonomy" id="53366"/>
    <lineage>
        <taxon>Bacteria</taxon>
        <taxon>Bacillati</taxon>
        <taxon>Actinomycetota</taxon>
        <taxon>Actinomycetes</taxon>
        <taxon>Micromonosporales</taxon>
        <taxon>Micromonosporaceae</taxon>
        <taxon>Catellatospora</taxon>
    </lineage>
</organism>
<keyword evidence="1" id="KW-1133">Transmembrane helix</keyword>
<keyword evidence="1" id="KW-0472">Membrane</keyword>
<proteinExistence type="predicted"/>
<name>A0A8J3P4A4_9ACTN</name>
<evidence type="ECO:0000313" key="3">
    <source>
        <dbReference type="Proteomes" id="UP000659904"/>
    </source>
</evidence>
<gene>
    <name evidence="2" type="ORF">Cci01nite_82620</name>
</gene>
<dbReference type="EMBL" id="BONH01000074">
    <property type="protein sequence ID" value="GIG03169.1"/>
    <property type="molecule type" value="Genomic_DNA"/>
</dbReference>
<dbReference type="AlphaFoldDB" id="A0A8J3P4A4"/>
<sequence>MNPAERELSPAALFLIGLILAGLGLLAVGEALSRRRRHRNAAVREVGVDDIFDNPRPEPSYWEQYERDARDPGAWFLILVGGSVAVLAGAGALFRAVLEALR</sequence>
<keyword evidence="3" id="KW-1185">Reference proteome</keyword>
<accession>A0A8J3P4A4</accession>
<dbReference type="RefSeq" id="WP_120317174.1">
    <property type="nucleotide sequence ID" value="NZ_BONH01000074.1"/>
</dbReference>
<evidence type="ECO:0000313" key="2">
    <source>
        <dbReference type="EMBL" id="GIG03169.1"/>
    </source>
</evidence>